<keyword evidence="4" id="KW-0378">Hydrolase</keyword>
<dbReference type="EMBL" id="JARQZJ010000102">
    <property type="protein sequence ID" value="KAK9886843.1"/>
    <property type="molecule type" value="Genomic_DNA"/>
</dbReference>
<evidence type="ECO:0000256" key="2">
    <source>
        <dbReference type="ARBA" id="ARBA00022722"/>
    </source>
</evidence>
<dbReference type="Proteomes" id="UP001431783">
    <property type="component" value="Unassembled WGS sequence"/>
</dbReference>
<proteinExistence type="inferred from homology"/>
<keyword evidence="6" id="KW-0460">Magnesium</keyword>
<dbReference type="PANTHER" id="PTHR13058:SF19">
    <property type="entry name" value="LD40940P"/>
    <property type="match status" value="1"/>
</dbReference>
<dbReference type="InterPro" id="IPR036397">
    <property type="entry name" value="RNaseH_sf"/>
</dbReference>
<dbReference type="SUPFAM" id="SSF53098">
    <property type="entry name" value="Ribonuclease H-like"/>
    <property type="match status" value="1"/>
</dbReference>
<dbReference type="InterPro" id="IPR040393">
    <property type="entry name" value="TREX1/2"/>
</dbReference>
<evidence type="ECO:0000256" key="3">
    <source>
        <dbReference type="ARBA" id="ARBA00022723"/>
    </source>
</evidence>
<accession>A0AAW1V0G7</accession>
<organism evidence="9 10">
    <name type="scientific">Henosepilachna vigintioctopunctata</name>
    <dbReference type="NCBI Taxonomy" id="420089"/>
    <lineage>
        <taxon>Eukaryota</taxon>
        <taxon>Metazoa</taxon>
        <taxon>Ecdysozoa</taxon>
        <taxon>Arthropoda</taxon>
        <taxon>Hexapoda</taxon>
        <taxon>Insecta</taxon>
        <taxon>Pterygota</taxon>
        <taxon>Neoptera</taxon>
        <taxon>Endopterygota</taxon>
        <taxon>Coleoptera</taxon>
        <taxon>Polyphaga</taxon>
        <taxon>Cucujiformia</taxon>
        <taxon>Coccinelloidea</taxon>
        <taxon>Coccinellidae</taxon>
        <taxon>Epilachninae</taxon>
        <taxon>Epilachnini</taxon>
        <taxon>Henosepilachna</taxon>
    </lineage>
</organism>
<comment type="similarity">
    <text evidence="7">Belongs to the exonuclease superfamily. TREX family.</text>
</comment>
<keyword evidence="10" id="KW-1185">Reference proteome</keyword>
<dbReference type="GO" id="GO:0005737">
    <property type="term" value="C:cytoplasm"/>
    <property type="evidence" value="ECO:0007669"/>
    <property type="project" value="TreeGrafter"/>
</dbReference>
<dbReference type="InterPro" id="IPR013520">
    <property type="entry name" value="Ribonucl_H"/>
</dbReference>
<gene>
    <name evidence="9" type="ORF">WA026_018494</name>
</gene>
<reference evidence="9 10" key="1">
    <citation type="submission" date="2023-03" db="EMBL/GenBank/DDBJ databases">
        <title>Genome insight into feeding habits of ladybird beetles.</title>
        <authorList>
            <person name="Li H.-S."/>
            <person name="Huang Y.-H."/>
            <person name="Pang H."/>
        </authorList>
    </citation>
    <scope>NUCLEOTIDE SEQUENCE [LARGE SCALE GENOMIC DNA]</scope>
    <source>
        <strain evidence="9">SYSU_2023b</strain>
        <tissue evidence="9">Whole body</tissue>
    </source>
</reference>
<comment type="caution">
    <text evidence="9">The sequence shown here is derived from an EMBL/GenBank/DDBJ whole genome shotgun (WGS) entry which is preliminary data.</text>
</comment>
<evidence type="ECO:0000259" key="8">
    <source>
        <dbReference type="SMART" id="SM00479"/>
    </source>
</evidence>
<dbReference type="GO" id="GO:0046872">
    <property type="term" value="F:metal ion binding"/>
    <property type="evidence" value="ECO:0007669"/>
    <property type="project" value="UniProtKB-KW"/>
</dbReference>
<dbReference type="InterPro" id="IPR012337">
    <property type="entry name" value="RNaseH-like_sf"/>
</dbReference>
<dbReference type="AlphaFoldDB" id="A0AAW1V0G7"/>
<keyword evidence="3" id="KW-0479">Metal-binding</keyword>
<dbReference type="Gene3D" id="3.30.420.10">
    <property type="entry name" value="Ribonuclease H-like superfamily/Ribonuclease H"/>
    <property type="match status" value="1"/>
</dbReference>
<evidence type="ECO:0000256" key="5">
    <source>
        <dbReference type="ARBA" id="ARBA00022839"/>
    </source>
</evidence>
<keyword evidence="2" id="KW-0540">Nuclease</keyword>
<comment type="cofactor">
    <cofactor evidence="1">
        <name>Mg(2+)</name>
        <dbReference type="ChEBI" id="CHEBI:18420"/>
    </cofactor>
</comment>
<sequence length="277" mass="31103">MSSPTEEISNFAFLHIKSDKNKRMTQLCISAIESEIIVSGNAKRVDNKTINLCFNPSGGEQSEMMSLLTKNISNFAFLHISSTGLPEREGNNTRITELCITVIESKNIVNGVHTRVKNKINLCFKPGKDITAEAVKQSGLSNSDLENQASFSSEVGNCLNGFLNLIDGPICFVAHYGNEFDYPILRAALSRAGQSLNENILCVDSTRFFQYHERVEQRIRQTWALRDIYQELTSIHPTSSHTAEGFVDCLIYCVSRYAHDFVIWANKDARTFSSIHH</sequence>
<evidence type="ECO:0000313" key="9">
    <source>
        <dbReference type="EMBL" id="KAK9886843.1"/>
    </source>
</evidence>
<evidence type="ECO:0000313" key="10">
    <source>
        <dbReference type="Proteomes" id="UP001431783"/>
    </source>
</evidence>
<dbReference type="PANTHER" id="PTHR13058">
    <property type="entry name" value="THREE PRIME REPAIR EXONUCLEASE 1, 2"/>
    <property type="match status" value="1"/>
</dbReference>
<evidence type="ECO:0000256" key="7">
    <source>
        <dbReference type="ARBA" id="ARBA00025769"/>
    </source>
</evidence>
<dbReference type="GO" id="GO:0008296">
    <property type="term" value="F:3'-5'-DNA exonuclease activity"/>
    <property type="evidence" value="ECO:0007669"/>
    <property type="project" value="TreeGrafter"/>
</dbReference>
<dbReference type="Pfam" id="PF00929">
    <property type="entry name" value="RNase_T"/>
    <property type="match status" value="1"/>
</dbReference>
<feature type="domain" description="Exonuclease" evidence="8">
    <location>
        <begin position="74"/>
        <end position="263"/>
    </location>
</feature>
<evidence type="ECO:0000256" key="1">
    <source>
        <dbReference type="ARBA" id="ARBA00001946"/>
    </source>
</evidence>
<evidence type="ECO:0000256" key="6">
    <source>
        <dbReference type="ARBA" id="ARBA00022842"/>
    </source>
</evidence>
<dbReference type="SMART" id="SM00479">
    <property type="entry name" value="EXOIII"/>
    <property type="match status" value="1"/>
</dbReference>
<dbReference type="GO" id="GO:0006308">
    <property type="term" value="P:DNA catabolic process"/>
    <property type="evidence" value="ECO:0007669"/>
    <property type="project" value="TreeGrafter"/>
</dbReference>
<protein>
    <recommendedName>
        <fullName evidence="8">Exonuclease domain-containing protein</fullName>
    </recommendedName>
</protein>
<evidence type="ECO:0000256" key="4">
    <source>
        <dbReference type="ARBA" id="ARBA00022801"/>
    </source>
</evidence>
<keyword evidence="5" id="KW-0269">Exonuclease</keyword>
<dbReference type="GO" id="GO:0003676">
    <property type="term" value="F:nucleic acid binding"/>
    <property type="evidence" value="ECO:0007669"/>
    <property type="project" value="InterPro"/>
</dbReference>
<name>A0AAW1V0G7_9CUCU</name>